<organism evidence="2 3">
    <name type="scientific">Pyrobaculum oguniense (strain DSM 13380 / JCM 10595 / TE7)</name>
    <dbReference type="NCBI Taxonomy" id="698757"/>
    <lineage>
        <taxon>Archaea</taxon>
        <taxon>Thermoproteota</taxon>
        <taxon>Thermoprotei</taxon>
        <taxon>Thermoproteales</taxon>
        <taxon>Thermoproteaceae</taxon>
        <taxon>Pyrobaculum</taxon>
    </lineage>
</organism>
<dbReference type="InterPro" id="IPR016181">
    <property type="entry name" value="Acyl_CoA_acyltransferase"/>
</dbReference>
<dbReference type="InterPro" id="IPR000182">
    <property type="entry name" value="GNAT_dom"/>
</dbReference>
<keyword evidence="2" id="KW-0808">Transferase</keyword>
<dbReference type="PROSITE" id="PS51186">
    <property type="entry name" value="GNAT"/>
    <property type="match status" value="1"/>
</dbReference>
<sequence length="182" mass="20705">MRTSSRSLEFREDKQKALEIIGLYYKGPVKYAKAILERWPRSSGIVAYMNGETAGAEIVYSVDLALTVCVHYYIAVVPEHRRKGVATQLIKKVEEICKAGVYMATTTDDNHATIMLFMKLGYKLYRWSSISKRARNILLKATCGYDDDVLLIKGGNPEEVVKESEDVEKLWRETCLKPYIGL</sequence>
<dbReference type="eggNOG" id="arCOG00836">
    <property type="taxonomic scope" value="Archaea"/>
</dbReference>
<evidence type="ECO:0000259" key="1">
    <source>
        <dbReference type="PROSITE" id="PS51186"/>
    </source>
</evidence>
<name>H6Q6X0_PYROT</name>
<dbReference type="STRING" id="698757.Pogu_0323"/>
<dbReference type="Proteomes" id="UP000009062">
    <property type="component" value="Chromosome"/>
</dbReference>
<accession>H6Q6X0</accession>
<dbReference type="HOGENOM" id="CLU_1340792_0_0_2"/>
<protein>
    <submittedName>
        <fullName evidence="2">Sortase-related acyltransferase</fullName>
    </submittedName>
</protein>
<dbReference type="CDD" id="cd04301">
    <property type="entry name" value="NAT_SF"/>
    <property type="match status" value="1"/>
</dbReference>
<dbReference type="KEGG" id="pog:Pogu_0323"/>
<dbReference type="AlphaFoldDB" id="H6Q6X0"/>
<gene>
    <name evidence="2" type="ordered locus">Pogu_0323</name>
</gene>
<dbReference type="GO" id="GO:0016747">
    <property type="term" value="F:acyltransferase activity, transferring groups other than amino-acyl groups"/>
    <property type="evidence" value="ECO:0007669"/>
    <property type="project" value="InterPro"/>
</dbReference>
<evidence type="ECO:0000313" key="2">
    <source>
        <dbReference type="EMBL" id="AFA38350.1"/>
    </source>
</evidence>
<dbReference type="Pfam" id="PF00583">
    <property type="entry name" value="Acetyltransf_1"/>
    <property type="match status" value="1"/>
</dbReference>
<keyword evidence="2" id="KW-0012">Acyltransferase</keyword>
<dbReference type="Gene3D" id="3.40.630.30">
    <property type="match status" value="1"/>
</dbReference>
<dbReference type="EMBL" id="CP003316">
    <property type="protein sequence ID" value="AFA38350.1"/>
    <property type="molecule type" value="Genomic_DNA"/>
</dbReference>
<proteinExistence type="predicted"/>
<keyword evidence="3" id="KW-1185">Reference proteome</keyword>
<dbReference type="SUPFAM" id="SSF55729">
    <property type="entry name" value="Acyl-CoA N-acyltransferases (Nat)"/>
    <property type="match status" value="1"/>
</dbReference>
<evidence type="ECO:0000313" key="3">
    <source>
        <dbReference type="Proteomes" id="UP000009062"/>
    </source>
</evidence>
<feature type="domain" description="N-acetyltransferase" evidence="1">
    <location>
        <begin position="1"/>
        <end position="144"/>
    </location>
</feature>
<reference evidence="2 3" key="1">
    <citation type="journal article" date="2012" name="Stand. Genomic Sci.">
        <title>Complete genome sequence of Pyrobaculum oguniense.</title>
        <authorList>
            <person name="Bernick D.L."/>
            <person name="Karplus K."/>
            <person name="Lui L.M."/>
            <person name="Coker J.K."/>
            <person name="Murphy J.N."/>
            <person name="Chan P.P."/>
            <person name="Cozen A.E."/>
            <person name="Lowe T.M."/>
        </authorList>
    </citation>
    <scope>NUCLEOTIDE SEQUENCE [LARGE SCALE GENOMIC DNA]</scope>
    <source>
        <strain evidence="2 3">TE7</strain>
    </source>
</reference>